<dbReference type="Proteomes" id="UP000823749">
    <property type="component" value="Chromosome 1"/>
</dbReference>
<evidence type="ECO:0000313" key="2">
    <source>
        <dbReference type="EMBL" id="KAG5567211.1"/>
    </source>
</evidence>
<dbReference type="AlphaFoldDB" id="A0AAV6LQV1"/>
<protein>
    <submittedName>
        <fullName evidence="2">Uncharacterized protein</fullName>
    </submittedName>
</protein>
<comment type="caution">
    <text evidence="2">The sequence shown here is derived from an EMBL/GenBank/DDBJ whole genome shotgun (WGS) entry which is preliminary data.</text>
</comment>
<accession>A0AAV6LQV1</accession>
<sequence>MTEPSRSSRGGPDPVEQAPNPLKTPGSSHCSPLSLMVGWMSWATALVGDKILGFAEEGSVDEGGGLIFGISQS</sequence>
<evidence type="ECO:0000313" key="3">
    <source>
        <dbReference type="Proteomes" id="UP000823749"/>
    </source>
</evidence>
<feature type="region of interest" description="Disordered" evidence="1">
    <location>
        <begin position="1"/>
        <end position="29"/>
    </location>
</feature>
<reference evidence="2" key="1">
    <citation type="submission" date="2020-08" db="EMBL/GenBank/DDBJ databases">
        <title>Plant Genome Project.</title>
        <authorList>
            <person name="Zhang R.-G."/>
        </authorList>
    </citation>
    <scope>NUCLEOTIDE SEQUENCE</scope>
    <source>
        <strain evidence="2">WSP0</strain>
        <tissue evidence="2">Leaf</tissue>
    </source>
</reference>
<organism evidence="2 3">
    <name type="scientific">Rhododendron griersonianum</name>
    <dbReference type="NCBI Taxonomy" id="479676"/>
    <lineage>
        <taxon>Eukaryota</taxon>
        <taxon>Viridiplantae</taxon>
        <taxon>Streptophyta</taxon>
        <taxon>Embryophyta</taxon>
        <taxon>Tracheophyta</taxon>
        <taxon>Spermatophyta</taxon>
        <taxon>Magnoliopsida</taxon>
        <taxon>eudicotyledons</taxon>
        <taxon>Gunneridae</taxon>
        <taxon>Pentapetalae</taxon>
        <taxon>asterids</taxon>
        <taxon>Ericales</taxon>
        <taxon>Ericaceae</taxon>
        <taxon>Ericoideae</taxon>
        <taxon>Rhodoreae</taxon>
        <taxon>Rhododendron</taxon>
    </lineage>
</organism>
<gene>
    <name evidence="2" type="ORF">RHGRI_002687</name>
</gene>
<proteinExistence type="predicted"/>
<evidence type="ECO:0000256" key="1">
    <source>
        <dbReference type="SAM" id="MobiDB-lite"/>
    </source>
</evidence>
<name>A0AAV6LQV1_9ERIC</name>
<keyword evidence="3" id="KW-1185">Reference proteome</keyword>
<dbReference type="EMBL" id="JACTNZ010000001">
    <property type="protein sequence ID" value="KAG5567211.1"/>
    <property type="molecule type" value="Genomic_DNA"/>
</dbReference>